<protein>
    <submittedName>
        <fullName evidence="2">Uncharacterized protein</fullName>
    </submittedName>
</protein>
<reference evidence="2 3" key="1">
    <citation type="submission" date="2018-03" db="EMBL/GenBank/DDBJ databases">
        <authorList>
            <person name="Keele B.F."/>
        </authorList>
    </citation>
    <scope>NUCLEOTIDE SEQUENCE [LARGE SCALE GENOMIC DNA]</scope>
    <source>
        <strain evidence="2 3">CECT 8811</strain>
    </source>
</reference>
<keyword evidence="3" id="KW-1185">Reference proteome</keyword>
<keyword evidence="1" id="KW-0732">Signal</keyword>
<evidence type="ECO:0000313" key="2">
    <source>
        <dbReference type="EMBL" id="SPF75605.1"/>
    </source>
</evidence>
<sequence length="273" mass="30088">MINSAARIFTMSLAALATFSSLTLAGVWTESEDSPGEPVEFCIDDICEMTRYVLIGSTRGWAFHELANGYRVDSHFDPLTKLSTTVAYLGEVKLSAARFASVRLNDPGNLPPFLISVSEDGRFAKIQGEVTEQTAQEFQRLLDTHPSLIGVSLHSWGGSAPDAIIIGKAIWNRRLSTFIPEDGFCGAECAVLFLSGYDRRVEGVLEISPLTDPVVPRADLYSAYWGLMQEADVDFDIMGLYHVLEWNQTLQLSEVVGAKERLNRDLPGDALNH</sequence>
<accession>A0A2R8AHU5</accession>
<dbReference type="Proteomes" id="UP000244911">
    <property type="component" value="Unassembled WGS sequence"/>
</dbReference>
<feature type="signal peptide" evidence="1">
    <location>
        <begin position="1"/>
        <end position="25"/>
    </location>
</feature>
<dbReference type="InterPro" id="IPR029045">
    <property type="entry name" value="ClpP/crotonase-like_dom_sf"/>
</dbReference>
<evidence type="ECO:0000313" key="3">
    <source>
        <dbReference type="Proteomes" id="UP000244911"/>
    </source>
</evidence>
<gene>
    <name evidence="2" type="ORF">ALP8811_00598</name>
</gene>
<dbReference type="EMBL" id="OMOI01000001">
    <property type="protein sequence ID" value="SPF75605.1"/>
    <property type="molecule type" value="Genomic_DNA"/>
</dbReference>
<dbReference type="AlphaFoldDB" id="A0A2R8AHU5"/>
<proteinExistence type="predicted"/>
<dbReference type="SUPFAM" id="SSF52096">
    <property type="entry name" value="ClpP/crotonase"/>
    <property type="match status" value="1"/>
</dbReference>
<name>A0A2R8AHU5_9RHOB</name>
<feature type="chain" id="PRO_5015332540" evidence="1">
    <location>
        <begin position="26"/>
        <end position="273"/>
    </location>
</feature>
<evidence type="ECO:0000256" key="1">
    <source>
        <dbReference type="SAM" id="SignalP"/>
    </source>
</evidence>
<organism evidence="2 3">
    <name type="scientific">Aliiroseovarius pelagivivens</name>
    <dbReference type="NCBI Taxonomy" id="1639690"/>
    <lineage>
        <taxon>Bacteria</taxon>
        <taxon>Pseudomonadati</taxon>
        <taxon>Pseudomonadota</taxon>
        <taxon>Alphaproteobacteria</taxon>
        <taxon>Rhodobacterales</taxon>
        <taxon>Paracoccaceae</taxon>
        <taxon>Aliiroseovarius</taxon>
    </lineage>
</organism>